<dbReference type="AlphaFoldDB" id="A0AAU9M3K0"/>
<dbReference type="Proteomes" id="UP001157418">
    <property type="component" value="Unassembled WGS sequence"/>
</dbReference>
<gene>
    <name evidence="1" type="ORF">LVIROSA_LOCUS4335</name>
</gene>
<evidence type="ECO:0000313" key="1">
    <source>
        <dbReference type="EMBL" id="CAH1416580.1"/>
    </source>
</evidence>
<organism evidence="1 2">
    <name type="scientific">Lactuca virosa</name>
    <dbReference type="NCBI Taxonomy" id="75947"/>
    <lineage>
        <taxon>Eukaryota</taxon>
        <taxon>Viridiplantae</taxon>
        <taxon>Streptophyta</taxon>
        <taxon>Embryophyta</taxon>
        <taxon>Tracheophyta</taxon>
        <taxon>Spermatophyta</taxon>
        <taxon>Magnoliopsida</taxon>
        <taxon>eudicotyledons</taxon>
        <taxon>Gunneridae</taxon>
        <taxon>Pentapetalae</taxon>
        <taxon>asterids</taxon>
        <taxon>campanulids</taxon>
        <taxon>Asterales</taxon>
        <taxon>Asteraceae</taxon>
        <taxon>Cichorioideae</taxon>
        <taxon>Cichorieae</taxon>
        <taxon>Lactucinae</taxon>
        <taxon>Lactuca</taxon>
    </lineage>
</organism>
<sequence>MRFAEYFGRAFASVNASQFPWMKTLKEASVEKMIDIPLSHISEDVYRTSADWTWLSIKGVSRVQRRWFTKHLQNLSLPYLCKRGF</sequence>
<name>A0AAU9M3K0_9ASTR</name>
<dbReference type="PANTHER" id="PTHR13448:SF14">
    <property type="entry name" value="F26K24.17 PROTEIN"/>
    <property type="match status" value="1"/>
</dbReference>
<dbReference type="GO" id="GO:0005783">
    <property type="term" value="C:endoplasmic reticulum"/>
    <property type="evidence" value="ECO:0007669"/>
    <property type="project" value="TreeGrafter"/>
</dbReference>
<dbReference type="EMBL" id="CAKMRJ010000002">
    <property type="protein sequence ID" value="CAH1416580.1"/>
    <property type="molecule type" value="Genomic_DNA"/>
</dbReference>
<keyword evidence="2" id="KW-1185">Reference proteome</keyword>
<comment type="caution">
    <text evidence="1">The sequence shown here is derived from an EMBL/GenBank/DDBJ whole genome shotgun (WGS) entry which is preliminary data.</text>
</comment>
<reference evidence="1 2" key="1">
    <citation type="submission" date="2022-01" db="EMBL/GenBank/DDBJ databases">
        <authorList>
            <person name="Xiong W."/>
            <person name="Schranz E."/>
        </authorList>
    </citation>
    <scope>NUCLEOTIDE SEQUENCE [LARGE SCALE GENOMIC DNA]</scope>
</reference>
<protein>
    <submittedName>
        <fullName evidence="1">Uncharacterized protein</fullName>
    </submittedName>
</protein>
<evidence type="ECO:0000313" key="2">
    <source>
        <dbReference type="Proteomes" id="UP001157418"/>
    </source>
</evidence>
<dbReference type="GO" id="GO:0005794">
    <property type="term" value="C:Golgi apparatus"/>
    <property type="evidence" value="ECO:0007669"/>
    <property type="project" value="TreeGrafter"/>
</dbReference>
<accession>A0AAU9M3K0</accession>
<dbReference type="InterPro" id="IPR019308">
    <property type="entry name" value="TMEM214"/>
</dbReference>
<proteinExistence type="predicted"/>
<dbReference type="PANTHER" id="PTHR13448">
    <property type="entry name" value="TRANSMEMBRANE PROTEIN 214"/>
    <property type="match status" value="1"/>
</dbReference>